<dbReference type="RefSeq" id="XP_011042775.1">
    <property type="nucleotide sequence ID" value="XM_011044473.1"/>
</dbReference>
<protein>
    <submittedName>
        <fullName evidence="2 3">Protein PRD1</fullName>
    </submittedName>
</protein>
<dbReference type="InterPro" id="IPR044968">
    <property type="entry name" value="PRD1"/>
</dbReference>
<dbReference type="RefSeq" id="XP_011042773.1">
    <property type="nucleotide sequence ID" value="XM_011044471.1"/>
</dbReference>
<dbReference type="RefSeq" id="XP_011042774.1">
    <property type="nucleotide sequence ID" value="XM_011044472.1"/>
</dbReference>
<dbReference type="GeneID" id="105138412"/>
<evidence type="ECO:0000313" key="2">
    <source>
        <dbReference type="RefSeq" id="XP_011042773.1"/>
    </source>
</evidence>
<organism evidence="1 4">
    <name type="scientific">Populus euphratica</name>
    <name type="common">Euphrates poplar</name>
    <dbReference type="NCBI Taxonomy" id="75702"/>
    <lineage>
        <taxon>Eukaryota</taxon>
        <taxon>Viridiplantae</taxon>
        <taxon>Streptophyta</taxon>
        <taxon>Embryophyta</taxon>
        <taxon>Tracheophyta</taxon>
        <taxon>Spermatophyta</taxon>
        <taxon>Magnoliopsida</taxon>
        <taxon>eudicotyledons</taxon>
        <taxon>Gunneridae</taxon>
        <taxon>Pentapetalae</taxon>
        <taxon>rosids</taxon>
        <taxon>fabids</taxon>
        <taxon>Malpighiales</taxon>
        <taxon>Salicaceae</taxon>
        <taxon>Saliceae</taxon>
        <taxon>Populus</taxon>
    </lineage>
</organism>
<dbReference type="PANTHER" id="PTHR36379:SF1">
    <property type="entry name" value="PUTATIVE RECOMBINATION INITIATION DEFECT 1-RELATED"/>
    <property type="match status" value="1"/>
</dbReference>
<keyword evidence="1" id="KW-1185">Reference proteome</keyword>
<evidence type="ECO:0000313" key="4">
    <source>
        <dbReference type="RefSeq" id="XP_011042775.1"/>
    </source>
</evidence>
<name>A0AAJ6V7L2_POPEU</name>
<dbReference type="GO" id="GO:0042138">
    <property type="term" value="P:meiotic DNA double-strand break formation"/>
    <property type="evidence" value="ECO:0007669"/>
    <property type="project" value="InterPro"/>
</dbReference>
<gene>
    <name evidence="2 3 4" type="primary">LOC105138412</name>
</gene>
<evidence type="ECO:0000313" key="3">
    <source>
        <dbReference type="RefSeq" id="XP_011042774.1"/>
    </source>
</evidence>
<proteinExistence type="predicted"/>
<dbReference type="PANTHER" id="PTHR36379">
    <property type="entry name" value="PROTEIN PRD1"/>
    <property type="match status" value="1"/>
</dbReference>
<dbReference type="KEGG" id="peu:105138412"/>
<dbReference type="SUPFAM" id="SSF48371">
    <property type="entry name" value="ARM repeat"/>
    <property type="match status" value="1"/>
</dbReference>
<sequence length="1331" mass="148208">MLFADSQDPYDDLDLIEEEEEEEEIQSAAPTPHHLIQQRLCCSQGHRSTFTLQTEQGGGGGGGGGGGSICLHCFSNLITNPNAPTFHVSYALSQLSLAFSHPHFLPSLLSLHPHFLISPLLRSLSLFNDDSIARSLISLITTLSSSSSSICSEFVTRLAHLISSSSSSSSSSTALAWSTPSQLYLLHCFGILLLNCESSGSDPCYVHIKDEDALLSNLVAALQLPSSEEMRGEILFVLYKLCAIIRKDDKEGAPSLLAYCPKLLHLLLEALLKTHNDTVRFNCLALLTLLARQGCFDSAYTNGISSSKSWDEEADHLINVLFAESVKGPLLSSDTQIQISTLNLIFHYLCSVSPEQIQLLVDENIADYAFEIIRLSECKEPVVNSCLMVLNLLLTAEKGFTERLVVGFSTLIPVLRYVAEVPFHPVQHQTLTLVWKGISDSPGIVSVSQIEELVIVLARMFKWHNDGEMGMPAETFITACSIFVALLNSPSFIGTSNLVTSLQETITHAIVACLNISEKDPNQFLHALYLLKEAYACSPEEASMNDSSIIELRSCVVDICKSHLLPWILMAINEVDEDIALGILETFHFILLQNSDVQAPQFAKILVSSSWFSFSFGCLGLFPTEKMKWRVYLMLSSLVEILLENDAGQLIREVALNLPTDPIDLLLLLGQKSSKNTFLDSCQCAVLLILYTSSLYDDRLADEKSMLASLEQYILVNSSDLLCGVVDPLKMTQLINLYGLSRAAAKMNHQIPYSPEAERILFHLLNETEWDLPSSRIHLESLKWLFQQEKISKPMSNQILKFCRSNSSNRTQIIVHGENNQIMNLQVISEMASSADNHVARLCVCLLIQLVEGESQEHDIMSLVKLLAMITNIFPSASDQLCLHGIGHAIRTLYHNSSCGSSPRVSMAMTYLMFSILQSVHPEALCNDEAWLAVTVKLMGSLIPAQSVKCWPDEGLRVVAMFCLILHQSTNKVLVEASKTIFFSTSLASTVNSMIHAACSKGPSLLDCDEETSTGENLMFALLLFYFSLRSIHTVVPESVDWQNFLNPSNRMQPISTVSIHCHDLCRLLHFGSPPVKLVAPYCLLELITRLSEQRKTRHEELKSSVAYLTSIMVILKGLVFYSDIRVSTNCSLCLSMILGWEKLDMTGARVIAKNNWWRLIVEEMAISLAGPSLASKSFINHHKPAVHVAVALLKLQKSPEWMRTVFDDPCISGIIKNLEASNISSEMVLLFRELLNSRFLKDEQIACLNRILQECRKRLYTEDCQNDCTDEKIEKRTIKTDDLGEVCEYLIHVMSSAKSLDVDCGDLQTSRRLLEEIELFFKTSSKEGDR</sequence>
<accession>A0AAJ6V7L2</accession>
<reference evidence="2 3" key="1">
    <citation type="submission" date="2025-04" db="UniProtKB">
        <authorList>
            <consortium name="RefSeq"/>
        </authorList>
    </citation>
    <scope>IDENTIFICATION</scope>
</reference>
<dbReference type="InterPro" id="IPR016024">
    <property type="entry name" value="ARM-type_fold"/>
</dbReference>
<dbReference type="Proteomes" id="UP000694918">
    <property type="component" value="Unplaced"/>
</dbReference>
<evidence type="ECO:0000313" key="1">
    <source>
        <dbReference type="Proteomes" id="UP000694918"/>
    </source>
</evidence>